<gene>
    <name evidence="2" type="ORF">L195_g063165</name>
</gene>
<name>A0A2K3KK67_TRIPR</name>
<feature type="non-terminal residue" evidence="2">
    <location>
        <position position="1"/>
    </location>
</feature>
<evidence type="ECO:0000313" key="2">
    <source>
        <dbReference type="EMBL" id="PNX66680.1"/>
    </source>
</evidence>
<evidence type="ECO:0000256" key="1">
    <source>
        <dbReference type="SAM" id="MobiDB-lite"/>
    </source>
</evidence>
<dbReference type="AlphaFoldDB" id="A0A2K3KK67"/>
<reference evidence="2 3" key="2">
    <citation type="journal article" date="2017" name="Front. Plant Sci.">
        <title>Gene Classification and Mining of Molecular Markers Useful in Red Clover (Trifolium pratense) Breeding.</title>
        <authorList>
            <person name="Istvanek J."/>
            <person name="Dluhosova J."/>
            <person name="Dluhos P."/>
            <person name="Patkova L."/>
            <person name="Nedelnik J."/>
            <person name="Repkova J."/>
        </authorList>
    </citation>
    <scope>NUCLEOTIDE SEQUENCE [LARGE SCALE GENOMIC DNA]</scope>
    <source>
        <strain evidence="3">cv. Tatra</strain>
        <tissue evidence="2">Young leaves</tissue>
    </source>
</reference>
<comment type="caution">
    <text evidence="2">The sequence shown here is derived from an EMBL/GenBank/DDBJ whole genome shotgun (WGS) entry which is preliminary data.</text>
</comment>
<proteinExistence type="predicted"/>
<organism evidence="2 3">
    <name type="scientific">Trifolium pratense</name>
    <name type="common">Red clover</name>
    <dbReference type="NCBI Taxonomy" id="57577"/>
    <lineage>
        <taxon>Eukaryota</taxon>
        <taxon>Viridiplantae</taxon>
        <taxon>Streptophyta</taxon>
        <taxon>Embryophyta</taxon>
        <taxon>Tracheophyta</taxon>
        <taxon>Spermatophyta</taxon>
        <taxon>Magnoliopsida</taxon>
        <taxon>eudicotyledons</taxon>
        <taxon>Gunneridae</taxon>
        <taxon>Pentapetalae</taxon>
        <taxon>rosids</taxon>
        <taxon>fabids</taxon>
        <taxon>Fabales</taxon>
        <taxon>Fabaceae</taxon>
        <taxon>Papilionoideae</taxon>
        <taxon>50 kb inversion clade</taxon>
        <taxon>NPAAA clade</taxon>
        <taxon>Hologalegina</taxon>
        <taxon>IRL clade</taxon>
        <taxon>Trifolieae</taxon>
        <taxon>Trifolium</taxon>
    </lineage>
</organism>
<sequence>GLRSSAHTPTEVHSSETVDPHQTARHVFPQDHIKAV</sequence>
<protein>
    <submittedName>
        <fullName evidence="2">Uncharacterized protein</fullName>
    </submittedName>
</protein>
<evidence type="ECO:0000313" key="3">
    <source>
        <dbReference type="Proteomes" id="UP000236291"/>
    </source>
</evidence>
<accession>A0A2K3KK67</accession>
<dbReference type="EMBL" id="ASHM01197020">
    <property type="protein sequence ID" value="PNX66680.1"/>
    <property type="molecule type" value="Genomic_DNA"/>
</dbReference>
<dbReference type="Proteomes" id="UP000236291">
    <property type="component" value="Unassembled WGS sequence"/>
</dbReference>
<reference evidence="2 3" key="1">
    <citation type="journal article" date="2014" name="Am. J. Bot.">
        <title>Genome assembly and annotation for red clover (Trifolium pratense; Fabaceae).</title>
        <authorList>
            <person name="Istvanek J."/>
            <person name="Jaros M."/>
            <person name="Krenek A."/>
            <person name="Repkova J."/>
        </authorList>
    </citation>
    <scope>NUCLEOTIDE SEQUENCE [LARGE SCALE GENOMIC DNA]</scope>
    <source>
        <strain evidence="3">cv. Tatra</strain>
        <tissue evidence="2">Young leaves</tissue>
    </source>
</reference>
<feature type="compositionally biased region" description="Polar residues" evidence="1">
    <location>
        <begin position="1"/>
        <end position="12"/>
    </location>
</feature>
<feature type="region of interest" description="Disordered" evidence="1">
    <location>
        <begin position="1"/>
        <end position="36"/>
    </location>
</feature>